<dbReference type="GO" id="GO:0003677">
    <property type="term" value="F:DNA binding"/>
    <property type="evidence" value="ECO:0007669"/>
    <property type="project" value="InterPro"/>
</dbReference>
<dbReference type="OrthoDB" id="5815699at2"/>
<dbReference type="AlphaFoldDB" id="L8J6M4"/>
<dbReference type="SUPFAM" id="SSF47413">
    <property type="entry name" value="lambda repressor-like DNA-binding domains"/>
    <property type="match status" value="1"/>
</dbReference>
<dbReference type="SMART" id="SM00530">
    <property type="entry name" value="HTH_XRE"/>
    <property type="match status" value="1"/>
</dbReference>
<dbReference type="Pfam" id="PF01381">
    <property type="entry name" value="HTH_3"/>
    <property type="match status" value="1"/>
</dbReference>
<evidence type="ECO:0000259" key="1">
    <source>
        <dbReference type="PROSITE" id="PS50943"/>
    </source>
</evidence>
<dbReference type="Proteomes" id="UP000011134">
    <property type="component" value="Unassembled WGS sequence"/>
</dbReference>
<protein>
    <submittedName>
        <fullName evidence="2">Putative transcriptional regulator</fullName>
    </submittedName>
</protein>
<dbReference type="InterPro" id="IPR010982">
    <property type="entry name" value="Lambda_DNA-bd_dom_sf"/>
</dbReference>
<name>L8J6M4_9GAMM</name>
<dbReference type="CDD" id="cd00093">
    <property type="entry name" value="HTH_XRE"/>
    <property type="match status" value="1"/>
</dbReference>
<sequence length="121" mass="13969">MENSKSHIAARVRDAREWKALSQVAMAKHLDMARQTYLDLESGKTEPRVTTLVKIAKITGRPLGWFIEQDLIPDTVDEHDDLRHLVDLFIQVPDNVRAELLEHHIGLMTCYIEQLKLMKNP</sequence>
<evidence type="ECO:0000313" key="2">
    <source>
        <dbReference type="EMBL" id="ELR63122.1"/>
    </source>
</evidence>
<comment type="caution">
    <text evidence="2">The sequence shown here is derived from an EMBL/GenBank/DDBJ whole genome shotgun (WGS) entry which is preliminary data.</text>
</comment>
<dbReference type="Gene3D" id="1.10.260.40">
    <property type="entry name" value="lambda repressor-like DNA-binding domains"/>
    <property type="match status" value="1"/>
</dbReference>
<reference evidence="2 3" key="1">
    <citation type="submission" date="2012-12" db="EMBL/GenBank/DDBJ databases">
        <title>Genome Assembly of Photobacterium sp. AK15.</title>
        <authorList>
            <person name="Khatri I."/>
            <person name="Vaidya B."/>
            <person name="Srinivas T.N.R."/>
            <person name="Subramanian S."/>
            <person name="Pinnaka A."/>
        </authorList>
    </citation>
    <scope>NUCLEOTIDE SEQUENCE [LARGE SCALE GENOMIC DNA]</scope>
    <source>
        <strain evidence="2 3">AK15</strain>
    </source>
</reference>
<dbReference type="PROSITE" id="PS50943">
    <property type="entry name" value="HTH_CROC1"/>
    <property type="match status" value="1"/>
</dbReference>
<dbReference type="InterPro" id="IPR001387">
    <property type="entry name" value="Cro/C1-type_HTH"/>
</dbReference>
<feature type="domain" description="HTH cro/C1-type" evidence="1">
    <location>
        <begin position="12"/>
        <end position="66"/>
    </location>
</feature>
<accession>L8J6M4</accession>
<gene>
    <name evidence="2" type="ORF">C942_04064</name>
</gene>
<keyword evidence="3" id="KW-1185">Reference proteome</keyword>
<organism evidence="2 3">
    <name type="scientific">Photobacterium marinum</name>
    <dbReference type="NCBI Taxonomy" id="1056511"/>
    <lineage>
        <taxon>Bacteria</taxon>
        <taxon>Pseudomonadati</taxon>
        <taxon>Pseudomonadota</taxon>
        <taxon>Gammaproteobacteria</taxon>
        <taxon>Vibrionales</taxon>
        <taxon>Vibrionaceae</taxon>
        <taxon>Photobacterium</taxon>
    </lineage>
</organism>
<proteinExistence type="predicted"/>
<dbReference type="RefSeq" id="WP_007471367.1">
    <property type="nucleotide sequence ID" value="NZ_AMZO01000055.1"/>
</dbReference>
<dbReference type="PATRIC" id="fig|1056511.3.peg.4877"/>
<dbReference type="EMBL" id="AMZO01000055">
    <property type="protein sequence ID" value="ELR63122.1"/>
    <property type="molecule type" value="Genomic_DNA"/>
</dbReference>
<evidence type="ECO:0000313" key="3">
    <source>
        <dbReference type="Proteomes" id="UP000011134"/>
    </source>
</evidence>